<feature type="active site" evidence="18">
    <location>
        <position position="369"/>
    </location>
</feature>
<keyword evidence="7 17" id="KW-0441">Lipid A biosynthesis</keyword>
<dbReference type="NCBIfam" id="TIGR01750">
    <property type="entry name" value="fabZ"/>
    <property type="match status" value="1"/>
</dbReference>
<evidence type="ECO:0000256" key="11">
    <source>
        <dbReference type="ARBA" id="ARBA00023098"/>
    </source>
</evidence>
<comment type="similarity">
    <text evidence="15">In the N-terminal section; belongs to the LpxC family.</text>
</comment>
<evidence type="ECO:0000256" key="13">
    <source>
        <dbReference type="ARBA" id="ARBA00024535"/>
    </source>
</evidence>
<dbReference type="InterPro" id="IPR029069">
    <property type="entry name" value="HotDog_dom_sf"/>
</dbReference>
<dbReference type="NCBIfam" id="TIGR00325">
    <property type="entry name" value="lpxC"/>
    <property type="match status" value="1"/>
</dbReference>
<evidence type="ECO:0000256" key="8">
    <source>
        <dbReference type="ARBA" id="ARBA00022723"/>
    </source>
</evidence>
<evidence type="ECO:0000256" key="9">
    <source>
        <dbReference type="ARBA" id="ARBA00022801"/>
    </source>
</evidence>
<feature type="active site" description="Proton donor" evidence="17">
    <location>
        <position position="291"/>
    </location>
</feature>
<evidence type="ECO:0000256" key="12">
    <source>
        <dbReference type="ARBA" id="ARBA00023239"/>
    </source>
</evidence>
<comment type="function">
    <text evidence="14 18">Involved in unsaturated fatty acids biosynthesis. Catalyzes the dehydration of short chain beta-hydroxyacyl-ACPs and long chain saturated and unsaturated beta-hydroxyacyl-ACPs.</text>
</comment>
<evidence type="ECO:0000256" key="5">
    <source>
        <dbReference type="ARBA" id="ARBA00022490"/>
    </source>
</evidence>
<evidence type="ECO:0000256" key="14">
    <source>
        <dbReference type="ARBA" id="ARBA00025049"/>
    </source>
</evidence>
<dbReference type="Gene3D" id="3.30.1700.10">
    <property type="entry name" value="lpxc deacetylase, domain 2"/>
    <property type="match status" value="1"/>
</dbReference>
<comment type="similarity">
    <text evidence="16">In the C-terminal section; belongs to the thioester dehydratase family.</text>
</comment>
<evidence type="ECO:0000256" key="1">
    <source>
        <dbReference type="ARBA" id="ARBA00001947"/>
    </source>
</evidence>
<comment type="similarity">
    <text evidence="18">Belongs to the thioester dehydratase family. FabZ subfamily.</text>
</comment>
<evidence type="ECO:0000256" key="18">
    <source>
        <dbReference type="HAMAP-Rule" id="MF_00406"/>
    </source>
</evidence>
<evidence type="ECO:0000256" key="3">
    <source>
        <dbReference type="ARBA" id="ARBA00004496"/>
    </source>
</evidence>
<keyword evidence="6 17" id="KW-0444">Lipid biosynthesis</keyword>
<feature type="binding site" evidence="17">
    <location>
        <position position="268"/>
    </location>
    <ligand>
        <name>Zn(2+)</name>
        <dbReference type="ChEBI" id="CHEBI:29105"/>
    </ligand>
</feature>
<dbReference type="UniPathway" id="UPA00359">
    <property type="reaction ID" value="UER00478"/>
</dbReference>
<dbReference type="Pfam" id="PF03331">
    <property type="entry name" value="LpxC"/>
    <property type="match status" value="2"/>
</dbReference>
<dbReference type="GO" id="GO:0005737">
    <property type="term" value="C:cytoplasm"/>
    <property type="evidence" value="ECO:0007669"/>
    <property type="project" value="UniProtKB-SubCell"/>
</dbReference>
<organism evidence="19 20">
    <name type="scientific">Dokdonia pacifica</name>
    <dbReference type="NCBI Taxonomy" id="1627892"/>
    <lineage>
        <taxon>Bacteria</taxon>
        <taxon>Pseudomonadati</taxon>
        <taxon>Bacteroidota</taxon>
        <taxon>Flavobacteriia</taxon>
        <taxon>Flavobacteriales</taxon>
        <taxon>Flavobacteriaceae</taxon>
        <taxon>Dokdonia</taxon>
    </lineage>
</organism>
<keyword evidence="10 17" id="KW-0862">Zinc</keyword>
<dbReference type="InterPro" id="IPR004463">
    <property type="entry name" value="UDP-acyl_GlcNac_deAcase"/>
</dbReference>
<dbReference type="InterPro" id="IPR010084">
    <property type="entry name" value="FabZ"/>
</dbReference>
<dbReference type="CDD" id="cd01288">
    <property type="entry name" value="FabZ"/>
    <property type="match status" value="1"/>
</dbReference>
<dbReference type="PANTHER" id="PTHR33694">
    <property type="entry name" value="UDP-3-O-ACYL-N-ACETYLGLUCOSAMINE DEACETYLASE 1, MITOCHONDRIAL-RELATED"/>
    <property type="match status" value="1"/>
</dbReference>
<dbReference type="GO" id="GO:0046872">
    <property type="term" value="F:metal ion binding"/>
    <property type="evidence" value="ECO:0007669"/>
    <property type="project" value="UniProtKB-KW"/>
</dbReference>
<dbReference type="RefSeq" id="WP_089370912.1">
    <property type="nucleotide sequence ID" value="NZ_BMEP01000001.1"/>
</dbReference>
<comment type="pathway">
    <text evidence="4 17">Glycolipid biosynthesis; lipid IV(A) biosynthesis; lipid IV(A) from (3R)-3-hydroxytetradecanoyl-[acyl-carrier-protein] and UDP-N-acetyl-alpha-D-glucosamine: step 2/6.</text>
</comment>
<evidence type="ECO:0000256" key="16">
    <source>
        <dbReference type="ARBA" id="ARBA00061355"/>
    </source>
</evidence>
<evidence type="ECO:0000256" key="4">
    <source>
        <dbReference type="ARBA" id="ARBA00005002"/>
    </source>
</evidence>
<dbReference type="Gene3D" id="3.10.129.10">
    <property type="entry name" value="Hotdog Thioesterase"/>
    <property type="match status" value="1"/>
</dbReference>
<dbReference type="NCBIfam" id="NF009667">
    <property type="entry name" value="PRK13188.1"/>
    <property type="match status" value="1"/>
</dbReference>
<dbReference type="InterPro" id="IPR013114">
    <property type="entry name" value="FabA_FabZ"/>
</dbReference>
<dbReference type="FunFam" id="3.10.129.10:FF:000001">
    <property type="entry name" value="3-hydroxyacyl-[acyl-carrier-protein] dehydratase FabZ"/>
    <property type="match status" value="1"/>
</dbReference>
<keyword evidence="9 17" id="KW-0378">Hydrolase</keyword>
<feature type="binding site" evidence="17">
    <location>
        <position position="82"/>
    </location>
    <ligand>
        <name>Zn(2+)</name>
        <dbReference type="ChEBI" id="CHEBI:29105"/>
    </ligand>
</feature>
<comment type="catalytic activity">
    <reaction evidence="18">
        <text>a (3R)-hydroxyacyl-[ACP] = a (2E)-enoyl-[ACP] + H2O</text>
        <dbReference type="Rhea" id="RHEA:13097"/>
        <dbReference type="Rhea" id="RHEA-COMP:9925"/>
        <dbReference type="Rhea" id="RHEA-COMP:9945"/>
        <dbReference type="ChEBI" id="CHEBI:15377"/>
        <dbReference type="ChEBI" id="CHEBI:78784"/>
        <dbReference type="ChEBI" id="CHEBI:78827"/>
        <dbReference type="EC" id="4.2.1.59"/>
    </reaction>
</comment>
<comment type="function">
    <text evidence="2 17">Catalyzes the hydrolysis of UDP-3-O-myristoyl-N-acetylglucosamine to form UDP-3-O-myristoylglucosamine and acetate, the committed step in lipid A biosynthesis.</text>
</comment>
<evidence type="ECO:0000256" key="10">
    <source>
        <dbReference type="ARBA" id="ARBA00022833"/>
    </source>
</evidence>
<evidence type="ECO:0000256" key="7">
    <source>
        <dbReference type="ARBA" id="ARBA00022556"/>
    </source>
</evidence>
<evidence type="ECO:0000256" key="17">
    <source>
        <dbReference type="HAMAP-Rule" id="MF_00388"/>
    </source>
</evidence>
<evidence type="ECO:0000313" key="19">
    <source>
        <dbReference type="EMBL" id="SNR71423.1"/>
    </source>
</evidence>
<dbReference type="InterPro" id="IPR020568">
    <property type="entry name" value="Ribosomal_Su5_D2-typ_SF"/>
</dbReference>
<evidence type="ECO:0000256" key="15">
    <source>
        <dbReference type="ARBA" id="ARBA00061221"/>
    </source>
</evidence>
<dbReference type="GO" id="GO:0016020">
    <property type="term" value="C:membrane"/>
    <property type="evidence" value="ECO:0007669"/>
    <property type="project" value="GOC"/>
</dbReference>
<name>A0A238YLC3_9FLAO</name>
<dbReference type="InterPro" id="IPR011334">
    <property type="entry name" value="UDP-acyl_GlcNac_deAcase_C"/>
</dbReference>
<dbReference type="SUPFAM" id="SSF54637">
    <property type="entry name" value="Thioesterase/thiol ester dehydrase-isomerase"/>
    <property type="match status" value="1"/>
</dbReference>
<dbReference type="GO" id="GO:0019171">
    <property type="term" value="F:(3R)-hydroxyacyl-[acyl-carrier-protein] dehydratase activity"/>
    <property type="evidence" value="ECO:0007669"/>
    <property type="project" value="UniProtKB-EC"/>
</dbReference>
<reference evidence="19 20" key="1">
    <citation type="submission" date="2017-06" db="EMBL/GenBank/DDBJ databases">
        <authorList>
            <person name="Kim H.J."/>
            <person name="Triplett B.A."/>
        </authorList>
    </citation>
    <scope>NUCLEOTIDE SEQUENCE [LARGE SCALE GENOMIC DNA]</scope>
    <source>
        <strain evidence="19 20">DSM 25597</strain>
    </source>
</reference>
<keyword evidence="5 18" id="KW-0963">Cytoplasm</keyword>
<comment type="similarity">
    <text evidence="17">Belongs to the LpxC family.</text>
</comment>
<evidence type="ECO:0000313" key="20">
    <source>
        <dbReference type="Proteomes" id="UP000198379"/>
    </source>
</evidence>
<proteinExistence type="inferred from homology"/>
<sequence length="468" mass="51923">MSEARAQQCTIAKEVTLTGVGLHTGANVTMTFKPASENHGYKFKRVDLEGEPVIAADASLVTNTQRGTNLEKNGVTIQTTEHVLAACVGLEIDNILIELNASEPPIMDGSSKFFVEALEKAGIQEQEGCRNEYVVKEVISYVDEESGSEIILMPADEYQITTMVDFGTKVLGTQNASIKHLSEFKEEISDSRTFSFLHEIEMLLEHGLIKGGDLNNAIVYVDKELSPKTMEKLRVAFNKEHIAVKPNGILDNLTLHHPNEAARHKLLDVIGDLALIGTRIKGKVIANKPGHYVNTQFAKKLQKIIKTERRNHVPDVDLHAPPVKDVNQIMEMLPHRPPFLLVDKILELTDTYVIGMKNVTMNEPFFVGHFPGAPVMPGVLQIEAMAQTGGILVLSTVPDPENYLTYLLKIDNVRYKQQVVPGDTLIFKLDLMSPIRRGICQMQARAYANGRLVSEAEIMAQIVKVKNN</sequence>
<dbReference type="PANTHER" id="PTHR33694:SF1">
    <property type="entry name" value="UDP-3-O-ACYL-N-ACETYLGLUCOSAMINE DEACETYLASE 1, MITOCHONDRIAL-RELATED"/>
    <property type="match status" value="1"/>
</dbReference>
<accession>A0A238YLC3</accession>
<dbReference type="GO" id="GO:0009245">
    <property type="term" value="P:lipid A biosynthetic process"/>
    <property type="evidence" value="ECO:0007669"/>
    <property type="project" value="UniProtKB-UniRule"/>
</dbReference>
<comment type="subcellular location">
    <subcellularLocation>
        <location evidence="3 18">Cytoplasm</location>
    </subcellularLocation>
</comment>
<dbReference type="Proteomes" id="UP000198379">
    <property type="component" value="Unassembled WGS sequence"/>
</dbReference>
<evidence type="ECO:0000256" key="2">
    <source>
        <dbReference type="ARBA" id="ARBA00002923"/>
    </source>
</evidence>
<comment type="catalytic activity">
    <reaction evidence="13 17">
        <text>a UDP-3-O-[(3R)-3-hydroxyacyl]-N-acetyl-alpha-D-glucosamine + H2O = a UDP-3-O-[(3R)-3-hydroxyacyl]-alpha-D-glucosamine + acetate</text>
        <dbReference type="Rhea" id="RHEA:67816"/>
        <dbReference type="ChEBI" id="CHEBI:15377"/>
        <dbReference type="ChEBI" id="CHEBI:30089"/>
        <dbReference type="ChEBI" id="CHEBI:137740"/>
        <dbReference type="ChEBI" id="CHEBI:173225"/>
        <dbReference type="EC" id="3.5.1.108"/>
    </reaction>
</comment>
<dbReference type="HAMAP" id="MF_00388">
    <property type="entry name" value="LpxC"/>
    <property type="match status" value="1"/>
</dbReference>
<dbReference type="EMBL" id="FZNY01000002">
    <property type="protein sequence ID" value="SNR71423.1"/>
    <property type="molecule type" value="Genomic_DNA"/>
</dbReference>
<gene>
    <name evidence="18" type="primary">fabZ</name>
    <name evidence="17" type="synonym">lpxC</name>
    <name evidence="19" type="ORF">SAMN06265376_102132</name>
</gene>
<dbReference type="InterPro" id="IPR015870">
    <property type="entry name" value="UDP-acyl_N-AcGlcN_deAcase_N"/>
</dbReference>
<dbReference type="Pfam" id="PF07977">
    <property type="entry name" value="FabA"/>
    <property type="match status" value="1"/>
</dbReference>
<dbReference type="EC" id="4.2.1.59" evidence="18"/>
<dbReference type="AlphaFoldDB" id="A0A238YLC3"/>
<dbReference type="SUPFAM" id="SSF54211">
    <property type="entry name" value="Ribosomal protein S5 domain 2-like"/>
    <property type="match status" value="2"/>
</dbReference>
<dbReference type="GO" id="GO:0006633">
    <property type="term" value="P:fatty acid biosynthetic process"/>
    <property type="evidence" value="ECO:0007669"/>
    <property type="project" value="UniProtKB-UniRule"/>
</dbReference>
<dbReference type="OrthoDB" id="9772788at2"/>
<dbReference type="NCBIfam" id="NF000582">
    <property type="entry name" value="PRK00006.1"/>
    <property type="match status" value="1"/>
</dbReference>
<dbReference type="Gene3D" id="3.30.230.20">
    <property type="entry name" value="lpxc deacetylase, domain 1"/>
    <property type="match status" value="1"/>
</dbReference>
<keyword evidence="12 18" id="KW-0456">Lyase</keyword>
<comment type="cofactor">
    <cofactor evidence="1 17">
        <name>Zn(2+)</name>
        <dbReference type="ChEBI" id="CHEBI:29105"/>
    </cofactor>
</comment>
<keyword evidence="11 17" id="KW-0443">Lipid metabolism</keyword>
<feature type="binding site" evidence="17">
    <location>
        <position position="264"/>
    </location>
    <ligand>
        <name>Zn(2+)</name>
        <dbReference type="ChEBI" id="CHEBI:29105"/>
    </ligand>
</feature>
<keyword evidence="8 17" id="KW-0479">Metal-binding</keyword>
<keyword evidence="20" id="KW-1185">Reference proteome</keyword>
<dbReference type="HAMAP" id="MF_00406">
    <property type="entry name" value="FabZ"/>
    <property type="match status" value="1"/>
</dbReference>
<dbReference type="GO" id="GO:0103117">
    <property type="term" value="F:UDP-3-O-acyl-N-acetylglucosamine deacetylase activity"/>
    <property type="evidence" value="ECO:0007669"/>
    <property type="project" value="UniProtKB-UniRule"/>
</dbReference>
<dbReference type="EC" id="3.5.1.108" evidence="17"/>
<evidence type="ECO:0000256" key="6">
    <source>
        <dbReference type="ARBA" id="ARBA00022516"/>
    </source>
</evidence>
<protein>
    <recommendedName>
        <fullName evidence="17 18">Multifunctional fusion protein</fullName>
    </recommendedName>
    <domain>
        <recommendedName>
            <fullName evidence="18">3-hydroxyacyl-[acyl-carrier-protein] dehydratase FabZ</fullName>
            <ecNumber evidence="18">4.2.1.59</ecNumber>
        </recommendedName>
        <alternativeName>
            <fullName evidence="18">(3R)-hydroxymyristoyl-[acyl-carrier-protein] dehydratase</fullName>
        </alternativeName>
        <alternativeName>
            <fullName evidence="18">Beta-hydroxyacyl-ACP dehydratase</fullName>
            <shortName evidence="18">(3R)-hydroxymyristoyl-ACP dehydrase</shortName>
        </alternativeName>
    </domain>
    <domain>
        <recommendedName>
            <fullName evidence="17">UDP-3-O-acyl-N-acetylglucosamine deacetylase</fullName>
            <shortName evidence="17">UDP-3-O-acyl-GlcNAc deacetylase</shortName>
            <ecNumber evidence="17">3.5.1.108</ecNumber>
        </recommendedName>
        <alternativeName>
            <fullName evidence="17">UDP-3-O-[R-3-hydroxymyristoyl]-N-acetylglucosamine deacetylase</fullName>
        </alternativeName>
    </domain>
</protein>